<dbReference type="GO" id="GO:0048487">
    <property type="term" value="F:beta-tubulin binding"/>
    <property type="evidence" value="ECO:0007669"/>
    <property type="project" value="TreeGrafter"/>
</dbReference>
<dbReference type="PANTHER" id="PTHR20929:SF11">
    <property type="entry name" value="DYNEIN AXONEMAL INTERMEDIATE CHAIN 7"/>
    <property type="match status" value="1"/>
</dbReference>
<evidence type="ECO:0000259" key="3">
    <source>
        <dbReference type="Pfam" id="PF12366"/>
    </source>
</evidence>
<comment type="caution">
    <text evidence="4">The sequence shown here is derived from an EMBL/GenBank/DDBJ whole genome shotgun (WGS) entry which is preliminary data.</text>
</comment>
<protein>
    <recommendedName>
        <fullName evidence="3">CASC1 C-terminal domain-containing protein</fullName>
    </recommendedName>
</protein>
<dbReference type="GO" id="GO:0008017">
    <property type="term" value="F:microtubule binding"/>
    <property type="evidence" value="ECO:0007669"/>
    <property type="project" value="TreeGrafter"/>
</dbReference>
<accession>A0AAN9TSG2</accession>
<keyword evidence="1" id="KW-0175">Coiled coil</keyword>
<dbReference type="InterPro" id="IPR023247">
    <property type="entry name" value="IC97/Dnai7-like"/>
</dbReference>
<dbReference type="AlphaFoldDB" id="A0AAN9TSG2"/>
<evidence type="ECO:0000256" key="2">
    <source>
        <dbReference type="SAM" id="MobiDB-lite"/>
    </source>
</evidence>
<dbReference type="GO" id="GO:0005930">
    <property type="term" value="C:axoneme"/>
    <property type="evidence" value="ECO:0007669"/>
    <property type="project" value="TreeGrafter"/>
</dbReference>
<dbReference type="InterPro" id="IPR022110">
    <property type="entry name" value="CASC1_C"/>
</dbReference>
<gene>
    <name evidence="4" type="ORF">V9T40_003282</name>
</gene>
<feature type="coiled-coil region" evidence="1">
    <location>
        <begin position="27"/>
        <end position="58"/>
    </location>
</feature>
<feature type="domain" description="CASC1 C-terminal" evidence="3">
    <location>
        <begin position="514"/>
        <end position="682"/>
    </location>
</feature>
<reference evidence="4 5" key="1">
    <citation type="submission" date="2024-03" db="EMBL/GenBank/DDBJ databases">
        <title>Adaptation during the transition from Ophiocordyceps entomopathogen to insect associate is accompanied by gene loss and intensified selection.</title>
        <authorList>
            <person name="Ward C.M."/>
            <person name="Onetto C.A."/>
            <person name="Borneman A.R."/>
        </authorList>
    </citation>
    <scope>NUCLEOTIDE SEQUENCE [LARGE SCALE GENOMIC DNA]</scope>
    <source>
        <strain evidence="4">AWRI1</strain>
        <tissue evidence="4">Single Adult Female</tissue>
    </source>
</reference>
<evidence type="ECO:0000256" key="1">
    <source>
        <dbReference type="SAM" id="Coils"/>
    </source>
</evidence>
<dbReference type="Pfam" id="PF12366">
    <property type="entry name" value="Casc1_C"/>
    <property type="match status" value="1"/>
</dbReference>
<dbReference type="PANTHER" id="PTHR20929">
    <property type="entry name" value="LUNG ADENOMA SUSCEPTIBILITY 1-RELATED"/>
    <property type="match status" value="1"/>
</dbReference>
<dbReference type="Proteomes" id="UP001367676">
    <property type="component" value="Unassembled WGS sequence"/>
</dbReference>
<organism evidence="4 5">
    <name type="scientific">Parthenolecanium corni</name>
    <dbReference type="NCBI Taxonomy" id="536013"/>
    <lineage>
        <taxon>Eukaryota</taxon>
        <taxon>Metazoa</taxon>
        <taxon>Ecdysozoa</taxon>
        <taxon>Arthropoda</taxon>
        <taxon>Hexapoda</taxon>
        <taxon>Insecta</taxon>
        <taxon>Pterygota</taxon>
        <taxon>Neoptera</taxon>
        <taxon>Paraneoptera</taxon>
        <taxon>Hemiptera</taxon>
        <taxon>Sternorrhyncha</taxon>
        <taxon>Coccoidea</taxon>
        <taxon>Coccidae</taxon>
        <taxon>Parthenolecanium</taxon>
    </lineage>
</organism>
<evidence type="ECO:0000313" key="4">
    <source>
        <dbReference type="EMBL" id="KAK7603283.1"/>
    </source>
</evidence>
<sequence>MTELWSKKKKVLTRKERFRITEDFARKKDKEENIEKLLLQKEEQIETLEREEKIKYEKADKEQVVRRWRLKPICSRFKILGDGMTELQVQLRDKQTVSHFPEIGHNLSRIVPWVNERLSTWREQSGSSNEQHLRQEIEECFEILLILTSNIENPLDIQNVHFWCQCRGDLRDELYRKLDCLSYNIIKNIEKKMAFLNADIRYQRTSSDQKFSLSLWTVPHKIPTGKDDKFPLQCHFEESAVTVTLPKSFQYKSFAVRCLVVFNDYFSADCRSYQELESLECCAGDLEEYHNRRWNFKEERRQRLAEDEKDLRQEWERRRSIINKIRHLIPTPSIDDSNESVAQEEDAATELGTIDQQPPKDLEYLSKVINLKRTFVQFSADEERTEIENVKRHFAVELDKFECNMRKYYIVGGVYHVNLLKQPLQPTILRDGAVLRIIEGKDQLQIWPYLETYEAPTTKATGPVKQPTDDDDEEAENTPEGALLSKLVLIVVKLPEHVLWFDAPLPVHWDYQQNYWSSEYIYDTKFNEEKQTLSFRAGIMTAFGFAAFRYNQFPFQSWELKLNDTDPSEIHFNLTTSTLVLEFRIRKNQICLATLENANTNALQELIDIFYEPTVMVRLLRNGGVNIFPQDDGCLYVDGSQLKHKVTEDHIYHSMALLSCCYQFNSCRWNMMAGYKKFVFQAVEIEPQKRNKLLVVTDERAFVTESADVTQALNECDGMEMTFYPDLMSMVEDCSVNDIKIVLEKVDPILVETVYYMLAQTRILSLS</sequence>
<dbReference type="EMBL" id="JBBCAQ010000006">
    <property type="protein sequence ID" value="KAK7603283.1"/>
    <property type="molecule type" value="Genomic_DNA"/>
</dbReference>
<feature type="region of interest" description="Disordered" evidence="2">
    <location>
        <begin position="458"/>
        <end position="478"/>
    </location>
</feature>
<proteinExistence type="predicted"/>
<keyword evidence="5" id="KW-1185">Reference proteome</keyword>
<evidence type="ECO:0000313" key="5">
    <source>
        <dbReference type="Proteomes" id="UP001367676"/>
    </source>
</evidence>
<name>A0AAN9TSG2_9HEMI</name>